<dbReference type="NCBIfam" id="TIGR00756">
    <property type="entry name" value="PPR"/>
    <property type="match status" value="2"/>
</dbReference>
<dbReference type="Gene3D" id="1.25.40.10">
    <property type="entry name" value="Tetratricopeptide repeat domain"/>
    <property type="match status" value="5"/>
</dbReference>
<proteinExistence type="predicted"/>
<dbReference type="Pfam" id="PF13812">
    <property type="entry name" value="PPR_3"/>
    <property type="match status" value="2"/>
</dbReference>
<evidence type="ECO:0008006" key="8">
    <source>
        <dbReference type="Google" id="ProtNLM"/>
    </source>
</evidence>
<dbReference type="InterPro" id="IPR033443">
    <property type="entry name" value="PROP1-like_PPR_dom"/>
</dbReference>
<accession>A0AA36ILU2</accession>
<dbReference type="SUPFAM" id="SSF53474">
    <property type="entry name" value="alpha/beta-Hydrolases"/>
    <property type="match status" value="1"/>
</dbReference>
<organism evidence="6 7">
    <name type="scientific">Effrenium voratum</name>
    <dbReference type="NCBI Taxonomy" id="2562239"/>
    <lineage>
        <taxon>Eukaryota</taxon>
        <taxon>Sar</taxon>
        <taxon>Alveolata</taxon>
        <taxon>Dinophyceae</taxon>
        <taxon>Suessiales</taxon>
        <taxon>Symbiodiniaceae</taxon>
        <taxon>Effrenium</taxon>
    </lineage>
</organism>
<dbReference type="Pfam" id="PF12146">
    <property type="entry name" value="Hydrolase_4"/>
    <property type="match status" value="1"/>
</dbReference>
<feature type="transmembrane region" description="Helical" evidence="3">
    <location>
        <begin position="1284"/>
        <end position="1305"/>
    </location>
</feature>
<sequence length="1643" mass="181045">MATLSASLNACQKSQDWPRALHCLWRLRYEHEGRNRDEDLQFTQAIRACQGAAQWCMALELLNSMDVWRVAANVFTYAAAIGASQKALQWTVAVQLLFSMEEAAVTPNVVTYSATISACAEQWATALELVHHMRSARVTPNSFSYSAAISACERATEWSATMALFADMASDKVEQDQMTYKAALRACERAANWPLALAILSDMKLNPRTSLKEIHFTDAIRACQGAAQWSMAVELLNCMNVWRVAPNSFTYAPAIGASQKALQWSTAVELLFSMEEATSTPDVVTFSATISACADQWMTALELVHHMQSARVTPNAFTYSAAIAACEKATEWSAALALFAEMASDKVPPNVISYNATISACEKGAQWLQAQRLLVNMQDAKLAPNQITYNASISACASAGMWSQALHLFESMDANLVARDRITYNAAMSACEKAGQWPLALEFLSAMREALLWPNVISYSSAISACEKGSQPLVALQLLDDMDQDQVLPDVICFNAAISACETPTLWPLALSLFQDMARCMHPSVVSYSAALSACEKGAQWRTALDLFSQLREDGLTPNVVSFNALLSACEKAIGAVGGKLHLRYAEPTQLDGVRLGRTAKMVLIHSYGRHVNSPVFWQKSINFAEQLNVAIFSFDMTGHGYSEGEHGQIDDFDDLAQDVAHFCDLLCTATEASGDGYNLCSPELLQRLKHKKIVVAGESMGGAVALLASLRFGPASPYVGGLLLLAPSLMNISAPCFLGQGLNALLKRTPSARQLPIPAMFLPKITGSKVFSDEMDIESFNSDDNLGFQSSMNAATAAAFVRMFEDLPAKMPEVGLPLLILHDPEDKICPPQGSEMLMDLCASEDKCFVPVPGGRHAPHVNEYAFCLPLMYDFVQSCVCDPAPGLGALKTMTCLSRLSRSASKQIMGAAIRWPAKNRVAPYINLTLLLGHTAIVAAPPVLLLVDAVVGTWILAGLVASFALLGAYFQFEAACSLFRLLRAERARKAREVEEVPGVFACRLMHLVCVAIYKEPDSMLLDTLKQLNDSPSACRMRVVFAMEEATDRSEERFRLYQKNLSNVKDVVYYIHQPKQGEIRGLCSNLAHALSEDLSKLTAKDSSCDLDNYILTKVDSQAHLPLHYFTELEWSVQDRRRVKSEGPVVWQPVLGSFLNRSSSIGPVRALMSMRSFCYPALFKMNLLTVTCYSVPLRQYVNMGRHHPCYMGEDCMVAAQSSVDASRCATVAMLPVLVEVAPPLDSNCCGALRETARQCVRWAAQSTEAAEFRWRFRGPRSTLGTAWWLLKYWFVRVAMMNALGAFAISLSVAVQLDIALPELESWVLLVMDKFLLVVVLALFVVMPVYEQLLAQLARHEVPWRQLPATILSFPGAVLANTVVDLWAWHKLLSRGKAAITLTHRKKIVAKDPVATKARRAHSLKDVELGVQWPTCTRAAQWRPALGLFEQLEGAESEVAPDVLSYGAGILACHQGNQSFRAQELLAGLQRRVVLFPAACFSSALAPQKVQRLEDCLQQEAQLRQLKLQSLKKEVLHPKLTEAQGKLEAAFLHQFEYAHNLIDAVSDRLAGVEKDFVQSRARYVQQIEMDAGTVASDLKDFRRSFELELAARQEREQDLRERLAASKHQMAEKLAPGVTESKVCRWGSKVGSC</sequence>
<evidence type="ECO:0000313" key="6">
    <source>
        <dbReference type="EMBL" id="CAJ1389726.1"/>
    </source>
</evidence>
<evidence type="ECO:0000256" key="3">
    <source>
        <dbReference type="SAM" id="Phobius"/>
    </source>
</evidence>
<feature type="repeat" description="PPR" evidence="2">
    <location>
        <begin position="350"/>
        <end position="384"/>
    </location>
</feature>
<name>A0AA36ILU2_9DINO</name>
<dbReference type="InterPro" id="IPR022742">
    <property type="entry name" value="Hydrolase_4"/>
</dbReference>
<feature type="transmembrane region" description="Helical" evidence="3">
    <location>
        <begin position="1317"/>
        <end position="1340"/>
    </location>
</feature>
<evidence type="ECO:0000256" key="1">
    <source>
        <dbReference type="ARBA" id="ARBA00022737"/>
    </source>
</evidence>
<feature type="repeat" description="PPR" evidence="2">
    <location>
        <begin position="420"/>
        <end position="454"/>
    </location>
</feature>
<feature type="repeat" description="PPR" evidence="2">
    <location>
        <begin position="524"/>
        <end position="558"/>
    </location>
</feature>
<dbReference type="InterPro" id="IPR002885">
    <property type="entry name" value="PPR_rpt"/>
</dbReference>
<feature type="transmembrane region" description="Helical" evidence="3">
    <location>
        <begin position="1360"/>
        <end position="1379"/>
    </location>
</feature>
<dbReference type="Pfam" id="PF17177">
    <property type="entry name" value="PPR_long"/>
    <property type="match status" value="2"/>
</dbReference>
<keyword evidence="3" id="KW-0472">Membrane</keyword>
<comment type="caution">
    <text evidence="6">The sequence shown here is derived from an EMBL/GenBank/DDBJ whole genome shotgun (WGS) entry which is preliminary data.</text>
</comment>
<protein>
    <recommendedName>
        <fullName evidence="8">Pentatricopeptide repeat-containing protein, chloroplastic</fullName>
    </recommendedName>
</protein>
<dbReference type="Gene3D" id="3.40.50.1820">
    <property type="entry name" value="alpha/beta hydrolase"/>
    <property type="match status" value="1"/>
</dbReference>
<feature type="transmembrane region" description="Helical" evidence="3">
    <location>
        <begin position="719"/>
        <end position="739"/>
    </location>
</feature>
<dbReference type="PANTHER" id="PTHR47447:SF17">
    <property type="entry name" value="OS12G0638900 PROTEIN"/>
    <property type="match status" value="1"/>
</dbReference>
<dbReference type="InterPro" id="IPR011990">
    <property type="entry name" value="TPR-like_helical_dom_sf"/>
</dbReference>
<evidence type="ECO:0000256" key="2">
    <source>
        <dbReference type="PROSITE-ProRule" id="PRU00708"/>
    </source>
</evidence>
<keyword evidence="1" id="KW-0677">Repeat</keyword>
<dbReference type="EMBL" id="CAUJNA010001924">
    <property type="protein sequence ID" value="CAJ1389726.1"/>
    <property type="molecule type" value="Genomic_DNA"/>
</dbReference>
<feature type="domain" description="PROP1-like PPR" evidence="5">
    <location>
        <begin position="286"/>
        <end position="452"/>
    </location>
</feature>
<feature type="transmembrane region" description="Helical" evidence="3">
    <location>
        <begin position="922"/>
        <end position="944"/>
    </location>
</feature>
<feature type="repeat" description="PPR" evidence="2">
    <location>
        <begin position="385"/>
        <end position="415"/>
    </location>
</feature>
<dbReference type="PROSITE" id="PS51375">
    <property type="entry name" value="PPR"/>
    <property type="match status" value="6"/>
</dbReference>
<gene>
    <name evidence="6" type="ORF">EVOR1521_LOCUS15287</name>
</gene>
<dbReference type="Proteomes" id="UP001178507">
    <property type="component" value="Unassembled WGS sequence"/>
</dbReference>
<evidence type="ECO:0000259" key="4">
    <source>
        <dbReference type="Pfam" id="PF12146"/>
    </source>
</evidence>
<feature type="domain" description="PROP1-like PPR" evidence="5">
    <location>
        <begin position="145"/>
        <end position="270"/>
    </location>
</feature>
<feature type="repeat" description="PPR" evidence="2">
    <location>
        <begin position="315"/>
        <end position="349"/>
    </location>
</feature>
<reference evidence="6" key="1">
    <citation type="submission" date="2023-08" db="EMBL/GenBank/DDBJ databases">
        <authorList>
            <person name="Chen Y."/>
            <person name="Shah S."/>
            <person name="Dougan E. K."/>
            <person name="Thang M."/>
            <person name="Chan C."/>
        </authorList>
    </citation>
    <scope>NUCLEOTIDE SEQUENCE</scope>
</reference>
<dbReference type="PANTHER" id="PTHR47447">
    <property type="entry name" value="OS03G0856100 PROTEIN"/>
    <property type="match status" value="1"/>
</dbReference>
<evidence type="ECO:0000259" key="5">
    <source>
        <dbReference type="Pfam" id="PF17177"/>
    </source>
</evidence>
<keyword evidence="3" id="KW-0812">Transmembrane</keyword>
<dbReference type="InterPro" id="IPR029058">
    <property type="entry name" value="AB_hydrolase_fold"/>
</dbReference>
<feature type="domain" description="Serine aminopeptidase S33" evidence="4">
    <location>
        <begin position="600"/>
        <end position="860"/>
    </location>
</feature>
<keyword evidence="7" id="KW-1185">Reference proteome</keyword>
<feature type="repeat" description="PPR" evidence="2">
    <location>
        <begin position="455"/>
        <end position="489"/>
    </location>
</feature>
<feature type="transmembrane region" description="Helical" evidence="3">
    <location>
        <begin position="950"/>
        <end position="979"/>
    </location>
</feature>
<keyword evidence="3" id="KW-1133">Transmembrane helix</keyword>
<evidence type="ECO:0000313" key="7">
    <source>
        <dbReference type="Proteomes" id="UP001178507"/>
    </source>
</evidence>